<dbReference type="Pfam" id="PF00106">
    <property type="entry name" value="adh_short"/>
    <property type="match status" value="1"/>
</dbReference>
<evidence type="ECO:0000256" key="3">
    <source>
        <dbReference type="RuleBase" id="RU000363"/>
    </source>
</evidence>
<dbReference type="OrthoDB" id="1274115at2759"/>
<comment type="similarity">
    <text evidence="1 3">Belongs to the short-chain dehydrogenases/reductases (SDR) family.</text>
</comment>
<evidence type="ECO:0000256" key="2">
    <source>
        <dbReference type="ARBA" id="ARBA00023002"/>
    </source>
</evidence>
<keyword evidence="2" id="KW-0560">Oxidoreductase</keyword>
<dbReference type="InterPro" id="IPR036291">
    <property type="entry name" value="NAD(P)-bd_dom_sf"/>
</dbReference>
<accession>A0A5M9JL72</accession>
<dbReference type="PANTHER" id="PTHR43976">
    <property type="entry name" value="SHORT CHAIN DEHYDROGENASE"/>
    <property type="match status" value="1"/>
</dbReference>
<evidence type="ECO:0000313" key="4">
    <source>
        <dbReference type="EMBL" id="KAA8570248.1"/>
    </source>
</evidence>
<dbReference type="CDD" id="cd05374">
    <property type="entry name" value="17beta-HSD-like_SDR_c"/>
    <property type="match status" value="1"/>
</dbReference>
<dbReference type="PRINTS" id="PR00080">
    <property type="entry name" value="SDRFAMILY"/>
</dbReference>
<proteinExistence type="inferred from homology"/>
<dbReference type="Gene3D" id="3.40.50.720">
    <property type="entry name" value="NAD(P)-binding Rossmann-like Domain"/>
    <property type="match status" value="1"/>
</dbReference>
<organism evidence="4 5">
    <name type="scientific">Monilinia fructicola</name>
    <name type="common">Brown rot fungus</name>
    <name type="synonym">Ciboria fructicola</name>
    <dbReference type="NCBI Taxonomy" id="38448"/>
    <lineage>
        <taxon>Eukaryota</taxon>
        <taxon>Fungi</taxon>
        <taxon>Dikarya</taxon>
        <taxon>Ascomycota</taxon>
        <taxon>Pezizomycotina</taxon>
        <taxon>Leotiomycetes</taxon>
        <taxon>Helotiales</taxon>
        <taxon>Sclerotiniaceae</taxon>
        <taxon>Monilinia</taxon>
    </lineage>
</organism>
<protein>
    <submittedName>
        <fullName evidence="4">Uncharacterized protein</fullName>
    </submittedName>
</protein>
<name>A0A5M9JL72_MONFR</name>
<evidence type="ECO:0000313" key="5">
    <source>
        <dbReference type="Proteomes" id="UP000322873"/>
    </source>
</evidence>
<comment type="caution">
    <text evidence="4">The sequence shown here is derived from an EMBL/GenBank/DDBJ whole genome shotgun (WGS) entry which is preliminary data.</text>
</comment>
<dbReference type="Proteomes" id="UP000322873">
    <property type="component" value="Unassembled WGS sequence"/>
</dbReference>
<dbReference type="InterPro" id="IPR051911">
    <property type="entry name" value="SDR_oxidoreductase"/>
</dbReference>
<evidence type="ECO:0000256" key="1">
    <source>
        <dbReference type="ARBA" id="ARBA00006484"/>
    </source>
</evidence>
<dbReference type="VEuPathDB" id="FungiDB:MFRU_005g03480"/>
<gene>
    <name evidence="4" type="ORF">EYC84_002561</name>
</gene>
<sequence>MSSSINIDANLPADTVWFITGSSSGIGKSLALEIFKTTTHSIIATARNPSSLSYLPDSPRILALPLDVTSPSSIAAALSTSLSTFQHIDILVNNAGYGVLGDTEAVPEAAARKMLETNFWGAARLTNEAIRIFREINGEKGGLVLQISSMGGVMAFAGQAYYHASKFALEGFTESLSHEIPKSWNIRFLIIEPGGVKTNYGGSSLVKIPAHPDYRDPSFGTRQLEAFLDDPNFAEHMADADKVAAIIVEATMLEKKGELGLRLPVGPDSWSFIKGKHDGELEGLEKVRELSFKTGNESILTQTSFLYE</sequence>
<dbReference type="PANTHER" id="PTHR43976:SF16">
    <property type="entry name" value="SHORT-CHAIN DEHYDROGENASE_REDUCTASE FAMILY PROTEIN"/>
    <property type="match status" value="1"/>
</dbReference>
<dbReference type="InterPro" id="IPR002347">
    <property type="entry name" value="SDR_fam"/>
</dbReference>
<dbReference type="EMBL" id="VICG01000007">
    <property type="protein sequence ID" value="KAA8570248.1"/>
    <property type="molecule type" value="Genomic_DNA"/>
</dbReference>
<dbReference type="PRINTS" id="PR00081">
    <property type="entry name" value="GDHRDH"/>
</dbReference>
<dbReference type="AlphaFoldDB" id="A0A5M9JL72"/>
<dbReference type="GO" id="GO:0016491">
    <property type="term" value="F:oxidoreductase activity"/>
    <property type="evidence" value="ECO:0007669"/>
    <property type="project" value="UniProtKB-KW"/>
</dbReference>
<reference evidence="4 5" key="1">
    <citation type="submission" date="2019-06" db="EMBL/GenBank/DDBJ databases">
        <title>Genome Sequence of the Brown Rot Fungal Pathogen Monilinia fructicola.</title>
        <authorList>
            <person name="De Miccolis Angelini R.M."/>
            <person name="Landi L."/>
            <person name="Abate D."/>
            <person name="Pollastro S."/>
            <person name="Romanazzi G."/>
            <person name="Faretra F."/>
        </authorList>
    </citation>
    <scope>NUCLEOTIDE SEQUENCE [LARGE SCALE GENOMIC DNA]</scope>
    <source>
        <strain evidence="4 5">Mfrc123</strain>
    </source>
</reference>
<dbReference type="SUPFAM" id="SSF51735">
    <property type="entry name" value="NAD(P)-binding Rossmann-fold domains"/>
    <property type="match status" value="1"/>
</dbReference>
<keyword evidence="5" id="KW-1185">Reference proteome</keyword>